<organism evidence="2 3">
    <name type="scientific">Clostridium felsineum</name>
    <dbReference type="NCBI Taxonomy" id="36839"/>
    <lineage>
        <taxon>Bacteria</taxon>
        <taxon>Bacillati</taxon>
        <taxon>Bacillota</taxon>
        <taxon>Clostridia</taxon>
        <taxon>Eubacteriales</taxon>
        <taxon>Clostridiaceae</taxon>
        <taxon>Clostridium</taxon>
    </lineage>
</organism>
<dbReference type="GO" id="GO:0031179">
    <property type="term" value="P:peptide modification"/>
    <property type="evidence" value="ECO:0007669"/>
    <property type="project" value="InterPro"/>
</dbReference>
<evidence type="ECO:0000313" key="3">
    <source>
        <dbReference type="Proteomes" id="UP000190951"/>
    </source>
</evidence>
<dbReference type="SMART" id="SM01260">
    <property type="entry name" value="LANC_like"/>
    <property type="match status" value="1"/>
</dbReference>
<gene>
    <name evidence="2" type="ORF">CROST_002830</name>
</gene>
<dbReference type="Proteomes" id="UP000190951">
    <property type="component" value="Chromosome"/>
</dbReference>
<sequence>MSYIHKNVKRPYQVSKALYYIKVNDYYKDTIILLFNVIITSLQIKGCDAMELKSKDIVGELISKNKNRLTSISKIKSLILDNSRSIRSNLLKTERNLEIREIKYFIKEGRAIVTFTSNEKIVFQSYESKDEKIINKLIEWANKKVDKEYSLYVKKIMYSKGCSFSEYVKPVDCKNKNELFDYYFKSGELLLILYILGCEKLKSDNIIDMENNPILDRIRNVISSTNEVPNFNFSANEIAEKIVKDSVYNIEFLPESKKEVTEEEIYNIKCGFEYMYNIVMCNKLELIESLKPLLSNNILQLSTIITNVYGLNKEDLKRQLYFLDIRFSGVKISKTKINFSFSDKKETIDRSYCISMANDFGEHMIKRGIIGVKDFVTSRTWISTISDEKNQCYSLSPLGCSFMDGSSGVALFFAYLGLVTGKEYFKTVAIESIQNSVNHINNLNNNNNNVNIGAYRGIAGEIYVIWNIYKITHNMHLEDAVENGIKSLYILVQKSKEIDISNGICGALGVLIRIYKDNYISDKLHNMVLNLINLCRELVIKRINSKKLELNSVFLNDSILFILVKLLEVTGDEKLKKYIKEILSIQKLKHSDHFVKWDIRMLMSLMGRAILKNINFEYTNLDEEIEEFTKYIIKNGFGNSISYCNEIWCIDALKYTAAILKDEKIENSCIKTFNDFVWKEIRPLINKEITYANENIALLNGVVGLAYSLIRMSSEEYVPNILWLN</sequence>
<name>A0A1S8MBR9_9CLOT</name>
<proteinExistence type="predicted"/>
<dbReference type="KEGG" id="crw:CROST_002830"/>
<evidence type="ECO:0000259" key="1">
    <source>
        <dbReference type="Pfam" id="PF13575"/>
    </source>
</evidence>
<dbReference type="InterPro" id="IPR007822">
    <property type="entry name" value="LANC-like"/>
</dbReference>
<reference evidence="2 3" key="1">
    <citation type="submission" date="2022-04" db="EMBL/GenBank/DDBJ databases">
        <title>Genome sequence of C. roseum typestrain.</title>
        <authorList>
            <person name="Poehlein A."/>
            <person name="Schoch T."/>
            <person name="Duerre P."/>
            <person name="Daniel R."/>
        </authorList>
    </citation>
    <scope>NUCLEOTIDE SEQUENCE [LARGE SCALE GENOMIC DNA]</scope>
    <source>
        <strain evidence="2 3">DSM 7320</strain>
    </source>
</reference>
<evidence type="ECO:0000313" key="2">
    <source>
        <dbReference type="EMBL" id="URZ09602.1"/>
    </source>
</evidence>
<protein>
    <recommendedName>
        <fullName evidence="1">Lantibiotic biosynthesis protein dehydration domain-containing protein</fullName>
    </recommendedName>
</protein>
<dbReference type="AlphaFoldDB" id="A0A1S8MBR9"/>
<dbReference type="STRING" id="84029.CROST_26830"/>
<keyword evidence="3" id="KW-1185">Reference proteome</keyword>
<dbReference type="Pfam" id="PF05147">
    <property type="entry name" value="LANC_like"/>
    <property type="match status" value="1"/>
</dbReference>
<accession>A0A1S8MBR9</accession>
<dbReference type="SUPFAM" id="SSF158745">
    <property type="entry name" value="LanC-like"/>
    <property type="match status" value="1"/>
</dbReference>
<dbReference type="Gene3D" id="1.50.10.20">
    <property type="match status" value="1"/>
</dbReference>
<feature type="domain" description="Lantibiotic biosynthesis protein dehydration" evidence="1">
    <location>
        <begin position="111"/>
        <end position="261"/>
    </location>
</feature>
<dbReference type="EMBL" id="CP096983">
    <property type="protein sequence ID" value="URZ09602.1"/>
    <property type="molecule type" value="Genomic_DNA"/>
</dbReference>
<dbReference type="Pfam" id="PF13575">
    <property type="entry name" value="DUF4135"/>
    <property type="match status" value="1"/>
</dbReference>
<dbReference type="InterPro" id="IPR025410">
    <property type="entry name" value="Lant_dehyd"/>
</dbReference>